<proteinExistence type="predicted"/>
<name>A0A2M7ANV4_UNCKA</name>
<feature type="coiled-coil region" evidence="1">
    <location>
        <begin position="212"/>
        <end position="239"/>
    </location>
</feature>
<keyword evidence="2" id="KW-1133">Transmembrane helix</keyword>
<dbReference type="EMBL" id="PEWD01000033">
    <property type="protein sequence ID" value="PIU69067.1"/>
    <property type="molecule type" value="Genomic_DNA"/>
</dbReference>
<sequence>MQLDDTPLLESKKRILHKLFLFSFIFSISLIVFSLYTVFIYSNEPQKLFASDFLISSLGTLVMFLTLGISLIFNRKFPKFFAWVFPTAFILWFMIDISQLWVIAFIPIMVSSLVINPKASFLFAGILSVESVLIFYFNGQISLESKNILIGSTAIFVIVFIYALVAYVISKELYRAFFLYEKKTAELIVAREKLAEKVATQSQEIQDKSGFIENIEKDRSELSNKLFEMRETLNRLKMKTTQK</sequence>
<evidence type="ECO:0000313" key="4">
    <source>
        <dbReference type="Proteomes" id="UP000229916"/>
    </source>
</evidence>
<feature type="transmembrane region" description="Helical" evidence="2">
    <location>
        <begin position="20"/>
        <end position="41"/>
    </location>
</feature>
<organism evidence="3 4">
    <name type="scientific">candidate division WWE3 bacterium CG06_land_8_20_14_3_00_42_16</name>
    <dbReference type="NCBI Taxonomy" id="1975083"/>
    <lineage>
        <taxon>Bacteria</taxon>
        <taxon>Katanobacteria</taxon>
    </lineage>
</organism>
<evidence type="ECO:0000313" key="3">
    <source>
        <dbReference type="EMBL" id="PIU69067.1"/>
    </source>
</evidence>
<accession>A0A2M7ANV4</accession>
<dbReference type="AlphaFoldDB" id="A0A2M7ANV4"/>
<feature type="transmembrane region" description="Helical" evidence="2">
    <location>
        <begin position="149"/>
        <end position="169"/>
    </location>
</feature>
<dbReference type="Proteomes" id="UP000229916">
    <property type="component" value="Unassembled WGS sequence"/>
</dbReference>
<protein>
    <submittedName>
        <fullName evidence="3">Uncharacterized protein</fullName>
    </submittedName>
</protein>
<feature type="transmembrane region" description="Helical" evidence="2">
    <location>
        <begin position="53"/>
        <end position="73"/>
    </location>
</feature>
<keyword evidence="2" id="KW-0812">Transmembrane</keyword>
<feature type="transmembrane region" description="Helical" evidence="2">
    <location>
        <begin position="80"/>
        <end position="107"/>
    </location>
</feature>
<gene>
    <name evidence="3" type="ORF">COS81_01490</name>
</gene>
<reference evidence="4" key="1">
    <citation type="submission" date="2017-09" db="EMBL/GenBank/DDBJ databases">
        <title>Depth-based differentiation of microbial function through sediment-hosted aquifers and enrichment of novel symbionts in the deep terrestrial subsurface.</title>
        <authorList>
            <person name="Probst A.J."/>
            <person name="Ladd B."/>
            <person name="Jarett J.K."/>
            <person name="Geller-Mcgrath D.E."/>
            <person name="Sieber C.M.K."/>
            <person name="Emerson J.B."/>
            <person name="Anantharaman K."/>
            <person name="Thomas B.C."/>
            <person name="Malmstrom R."/>
            <person name="Stieglmeier M."/>
            <person name="Klingl A."/>
            <person name="Woyke T."/>
            <person name="Ryan C.M."/>
            <person name="Banfield J.F."/>
        </authorList>
    </citation>
    <scope>NUCLEOTIDE SEQUENCE [LARGE SCALE GENOMIC DNA]</scope>
</reference>
<feature type="transmembrane region" description="Helical" evidence="2">
    <location>
        <begin position="119"/>
        <end position="137"/>
    </location>
</feature>
<evidence type="ECO:0000256" key="2">
    <source>
        <dbReference type="SAM" id="Phobius"/>
    </source>
</evidence>
<keyword evidence="1" id="KW-0175">Coiled coil</keyword>
<comment type="caution">
    <text evidence="3">The sequence shown here is derived from an EMBL/GenBank/DDBJ whole genome shotgun (WGS) entry which is preliminary data.</text>
</comment>
<evidence type="ECO:0000256" key="1">
    <source>
        <dbReference type="SAM" id="Coils"/>
    </source>
</evidence>
<keyword evidence="2" id="KW-0472">Membrane</keyword>